<dbReference type="PANTHER" id="PTHR30413:SF8">
    <property type="entry name" value="TRANSPORT PERMEASE PROTEIN"/>
    <property type="match status" value="1"/>
</dbReference>
<evidence type="ECO:0000256" key="9">
    <source>
        <dbReference type="RuleBase" id="RU361157"/>
    </source>
</evidence>
<feature type="transmembrane region" description="Helical" evidence="9">
    <location>
        <begin position="37"/>
        <end position="59"/>
    </location>
</feature>
<keyword evidence="4 9" id="KW-1003">Cell membrane</keyword>
<comment type="caution">
    <text evidence="9">Lacks conserved residue(s) required for the propagation of feature annotation.</text>
</comment>
<keyword evidence="5" id="KW-0997">Cell inner membrane</keyword>
<dbReference type="GO" id="GO:0140359">
    <property type="term" value="F:ABC-type transporter activity"/>
    <property type="evidence" value="ECO:0007669"/>
    <property type="project" value="InterPro"/>
</dbReference>
<protein>
    <recommendedName>
        <fullName evidence="9">Transport permease protein</fullName>
    </recommendedName>
</protein>
<dbReference type="AlphaFoldDB" id="A0A512HJR2"/>
<feature type="domain" description="ABC transmembrane type-2" evidence="10">
    <location>
        <begin position="36"/>
        <end position="257"/>
    </location>
</feature>
<feature type="transmembrane region" description="Helical" evidence="9">
    <location>
        <begin position="116"/>
        <end position="140"/>
    </location>
</feature>
<comment type="similarity">
    <text evidence="2 9">Belongs to the ABC-2 integral membrane protein family.</text>
</comment>
<dbReference type="Pfam" id="PF01061">
    <property type="entry name" value="ABC2_membrane"/>
    <property type="match status" value="1"/>
</dbReference>
<feature type="transmembrane region" description="Helical" evidence="9">
    <location>
        <begin position="238"/>
        <end position="256"/>
    </location>
</feature>
<sequence length="264" mass="29367">MGEHRLNNNMYFVTHMRIVSALLIREMSTRFGNKPGGYIWALLDPVAHVLMLTIIFQGIAHLPPLGTSFTLFFATGYVGFYFYQGTTNYLDDALKANKALLSYPNVAPIDTLVARLFLQLGTMAMVAVIVLGTIISTLHLPLTIDWAAILSAVLAAALLAFGVSLANTVLFLRSPLYEKLYQIAMKPSFMLSGVFFLPDALPHPFQDIITLNPVIHIVALFRKGFYAEYRATALDLNYLMGFIFICLMGGLTLFTLSTRTLRNE</sequence>
<name>A0A512HJR2_9HYPH</name>
<evidence type="ECO:0000313" key="11">
    <source>
        <dbReference type="EMBL" id="GEO85693.1"/>
    </source>
</evidence>
<feature type="transmembrane region" description="Helical" evidence="9">
    <location>
        <begin position="146"/>
        <end position="171"/>
    </location>
</feature>
<dbReference type="InterPro" id="IPR000412">
    <property type="entry name" value="ABC_2_transport"/>
</dbReference>
<accession>A0A512HJR2</accession>
<dbReference type="PANTHER" id="PTHR30413">
    <property type="entry name" value="INNER MEMBRANE TRANSPORT PERMEASE"/>
    <property type="match status" value="1"/>
</dbReference>
<comment type="subcellular location">
    <subcellularLocation>
        <location evidence="1 9">Cell inner membrane</location>
        <topology evidence="1 9">Multi-pass membrane protein</topology>
    </subcellularLocation>
</comment>
<evidence type="ECO:0000259" key="10">
    <source>
        <dbReference type="PROSITE" id="PS51012"/>
    </source>
</evidence>
<keyword evidence="6 9" id="KW-0812">Transmembrane</keyword>
<organism evidence="11 12">
    <name type="scientific">Ciceribacter naphthalenivorans</name>
    <dbReference type="NCBI Taxonomy" id="1118451"/>
    <lineage>
        <taxon>Bacteria</taxon>
        <taxon>Pseudomonadati</taxon>
        <taxon>Pseudomonadota</taxon>
        <taxon>Alphaproteobacteria</taxon>
        <taxon>Hyphomicrobiales</taxon>
        <taxon>Rhizobiaceae</taxon>
        <taxon>Ciceribacter</taxon>
    </lineage>
</organism>
<keyword evidence="8 9" id="KW-0472">Membrane</keyword>
<dbReference type="InterPro" id="IPR047817">
    <property type="entry name" value="ABC2_TM_bact-type"/>
</dbReference>
<keyword evidence="12" id="KW-1185">Reference proteome</keyword>
<evidence type="ECO:0000256" key="1">
    <source>
        <dbReference type="ARBA" id="ARBA00004429"/>
    </source>
</evidence>
<evidence type="ECO:0000256" key="8">
    <source>
        <dbReference type="ARBA" id="ARBA00023136"/>
    </source>
</evidence>
<dbReference type="PRINTS" id="PR00164">
    <property type="entry name" value="ABC2TRNSPORT"/>
</dbReference>
<keyword evidence="3 9" id="KW-0813">Transport</keyword>
<evidence type="ECO:0000256" key="2">
    <source>
        <dbReference type="ARBA" id="ARBA00007783"/>
    </source>
</evidence>
<evidence type="ECO:0000256" key="7">
    <source>
        <dbReference type="ARBA" id="ARBA00022989"/>
    </source>
</evidence>
<feature type="transmembrane region" description="Helical" evidence="9">
    <location>
        <begin position="65"/>
        <end position="83"/>
    </location>
</feature>
<evidence type="ECO:0000256" key="5">
    <source>
        <dbReference type="ARBA" id="ARBA00022519"/>
    </source>
</evidence>
<dbReference type="Proteomes" id="UP000321717">
    <property type="component" value="Unassembled WGS sequence"/>
</dbReference>
<evidence type="ECO:0000313" key="12">
    <source>
        <dbReference type="Proteomes" id="UP000321717"/>
    </source>
</evidence>
<evidence type="ECO:0000256" key="4">
    <source>
        <dbReference type="ARBA" id="ARBA00022475"/>
    </source>
</evidence>
<proteinExistence type="inferred from homology"/>
<dbReference type="GO" id="GO:0015920">
    <property type="term" value="P:lipopolysaccharide transport"/>
    <property type="evidence" value="ECO:0007669"/>
    <property type="project" value="TreeGrafter"/>
</dbReference>
<evidence type="ECO:0000256" key="6">
    <source>
        <dbReference type="ARBA" id="ARBA00022692"/>
    </source>
</evidence>
<dbReference type="GO" id="GO:0043190">
    <property type="term" value="C:ATP-binding cassette (ABC) transporter complex"/>
    <property type="evidence" value="ECO:0007669"/>
    <property type="project" value="InterPro"/>
</dbReference>
<dbReference type="RefSeq" id="WP_235916615.1">
    <property type="nucleotide sequence ID" value="NZ_BJZP01000012.1"/>
</dbReference>
<dbReference type="InterPro" id="IPR013525">
    <property type="entry name" value="ABC2_TM"/>
</dbReference>
<dbReference type="PROSITE" id="PS51012">
    <property type="entry name" value="ABC_TM2"/>
    <property type="match status" value="1"/>
</dbReference>
<gene>
    <name evidence="11" type="primary">kpsM OR rkpT1</name>
    <name evidence="11" type="ORF">RNA01_26250</name>
</gene>
<dbReference type="EMBL" id="BJZP01000012">
    <property type="protein sequence ID" value="GEO85693.1"/>
    <property type="molecule type" value="Genomic_DNA"/>
</dbReference>
<comment type="caution">
    <text evidence="11">The sequence shown here is derived from an EMBL/GenBank/DDBJ whole genome shotgun (WGS) entry which is preliminary data.</text>
</comment>
<evidence type="ECO:0000256" key="3">
    <source>
        <dbReference type="ARBA" id="ARBA00022448"/>
    </source>
</evidence>
<reference evidence="11 12" key="1">
    <citation type="submission" date="2019-07" db="EMBL/GenBank/DDBJ databases">
        <title>Whole genome shotgun sequence of Rhizobium naphthalenivorans NBRC 107585.</title>
        <authorList>
            <person name="Hosoyama A."/>
            <person name="Uohara A."/>
            <person name="Ohji S."/>
            <person name="Ichikawa N."/>
        </authorList>
    </citation>
    <scope>NUCLEOTIDE SEQUENCE [LARGE SCALE GENOMIC DNA]</scope>
    <source>
        <strain evidence="11 12">NBRC 107585</strain>
    </source>
</reference>
<keyword evidence="7 9" id="KW-1133">Transmembrane helix</keyword>